<reference evidence="1 2" key="1">
    <citation type="submission" date="2019-05" db="EMBL/GenBank/DDBJ databases">
        <title>Another draft genome of Portunus trituberculatus and its Hox gene families provides insights of decapod evolution.</title>
        <authorList>
            <person name="Jeong J.-H."/>
            <person name="Song I."/>
            <person name="Kim S."/>
            <person name="Choi T."/>
            <person name="Kim D."/>
            <person name="Ryu S."/>
            <person name="Kim W."/>
        </authorList>
    </citation>
    <scope>NUCLEOTIDE SEQUENCE [LARGE SCALE GENOMIC DNA]</scope>
    <source>
        <tissue evidence="1">Muscle</tissue>
    </source>
</reference>
<dbReference type="AlphaFoldDB" id="A0A5B7DV37"/>
<protein>
    <submittedName>
        <fullName evidence="1">Uncharacterized protein</fullName>
    </submittedName>
</protein>
<sequence>MGYGSHHGGDRTEVVLVRVWGPQKHDHVVSGGMDWAGAAVVLQSCCVASPVDEQRDQFCTSSLGSVAVSLPAQVPGGHKAPCVSALPQPGVAAVQRTKLPLISCGGRSAAETCSSAAPRCRALPQRRQQQQQLPCAAQGPMWT</sequence>
<gene>
    <name evidence="1" type="ORF">E2C01_018679</name>
</gene>
<organism evidence="1 2">
    <name type="scientific">Portunus trituberculatus</name>
    <name type="common">Swimming crab</name>
    <name type="synonym">Neptunus trituberculatus</name>
    <dbReference type="NCBI Taxonomy" id="210409"/>
    <lineage>
        <taxon>Eukaryota</taxon>
        <taxon>Metazoa</taxon>
        <taxon>Ecdysozoa</taxon>
        <taxon>Arthropoda</taxon>
        <taxon>Crustacea</taxon>
        <taxon>Multicrustacea</taxon>
        <taxon>Malacostraca</taxon>
        <taxon>Eumalacostraca</taxon>
        <taxon>Eucarida</taxon>
        <taxon>Decapoda</taxon>
        <taxon>Pleocyemata</taxon>
        <taxon>Brachyura</taxon>
        <taxon>Eubrachyura</taxon>
        <taxon>Portunoidea</taxon>
        <taxon>Portunidae</taxon>
        <taxon>Portuninae</taxon>
        <taxon>Portunus</taxon>
    </lineage>
</organism>
<proteinExistence type="predicted"/>
<evidence type="ECO:0000313" key="1">
    <source>
        <dbReference type="EMBL" id="MPC25561.1"/>
    </source>
</evidence>
<dbReference type="Proteomes" id="UP000324222">
    <property type="component" value="Unassembled WGS sequence"/>
</dbReference>
<comment type="caution">
    <text evidence="1">The sequence shown here is derived from an EMBL/GenBank/DDBJ whole genome shotgun (WGS) entry which is preliminary data.</text>
</comment>
<dbReference type="EMBL" id="VSRR010001478">
    <property type="protein sequence ID" value="MPC25561.1"/>
    <property type="molecule type" value="Genomic_DNA"/>
</dbReference>
<evidence type="ECO:0000313" key="2">
    <source>
        <dbReference type="Proteomes" id="UP000324222"/>
    </source>
</evidence>
<name>A0A5B7DV37_PORTR</name>
<keyword evidence="2" id="KW-1185">Reference proteome</keyword>
<accession>A0A5B7DV37</accession>